<dbReference type="SMART" id="SM00644">
    <property type="entry name" value="Ami_2"/>
    <property type="match status" value="1"/>
</dbReference>
<dbReference type="GO" id="GO:0009253">
    <property type="term" value="P:peptidoglycan catabolic process"/>
    <property type="evidence" value="ECO:0007669"/>
    <property type="project" value="InterPro"/>
</dbReference>
<feature type="domain" description="Cpl-7 lysozyme C-terminal" evidence="6">
    <location>
        <begin position="241"/>
        <end position="279"/>
    </location>
</feature>
<dbReference type="PANTHER" id="PTHR30417:SF1">
    <property type="entry name" value="N-ACETYLMURAMOYL-L-ALANINE AMIDASE AMID"/>
    <property type="match status" value="1"/>
</dbReference>
<dbReference type="Pfam" id="PF08230">
    <property type="entry name" value="CW_7"/>
    <property type="match status" value="2"/>
</dbReference>
<keyword evidence="3" id="KW-0378">Hydrolase</keyword>
<dbReference type="InterPro" id="IPR051206">
    <property type="entry name" value="NAMLAA_amidase_2"/>
</dbReference>
<protein>
    <recommendedName>
        <fullName evidence="2">N-acetylmuramoyl-L-alanine amidase</fullName>
        <ecNumber evidence="2">3.5.1.28</ecNumber>
    </recommendedName>
</protein>
<dbReference type="InterPro" id="IPR036505">
    <property type="entry name" value="Amidase/PGRP_sf"/>
</dbReference>
<dbReference type="SUPFAM" id="SSF55846">
    <property type="entry name" value="N-acetylmuramoyl-L-alanine amidase-like"/>
    <property type="match status" value="1"/>
</dbReference>
<dbReference type="PANTHER" id="PTHR30417">
    <property type="entry name" value="N-ACETYLMURAMOYL-L-ALANINE AMIDASE AMID"/>
    <property type="match status" value="1"/>
</dbReference>
<reference evidence="7 8" key="1">
    <citation type="submission" date="2018-12" db="EMBL/GenBank/DDBJ databases">
        <authorList>
            <consortium name="Pathogen Informatics"/>
        </authorList>
    </citation>
    <scope>NUCLEOTIDE SEQUENCE [LARGE SCALE GENOMIC DNA]</scope>
    <source>
        <strain evidence="7 8">NCTC13354</strain>
    </source>
</reference>
<keyword evidence="4" id="KW-0961">Cell wall biogenesis/degradation</keyword>
<organism evidence="7 8">
    <name type="scientific">Trueperella bialowiezensis</name>
    <dbReference type="NCBI Taxonomy" id="312285"/>
    <lineage>
        <taxon>Bacteria</taxon>
        <taxon>Bacillati</taxon>
        <taxon>Actinomycetota</taxon>
        <taxon>Actinomycetes</taxon>
        <taxon>Actinomycetales</taxon>
        <taxon>Actinomycetaceae</taxon>
        <taxon>Trueperella</taxon>
    </lineage>
</organism>
<feature type="domain" description="Cpl-7 lysozyme C-terminal" evidence="6">
    <location>
        <begin position="189"/>
        <end position="227"/>
    </location>
</feature>
<dbReference type="SMART" id="SM01095">
    <property type="entry name" value="Cpl-7"/>
    <property type="match status" value="2"/>
</dbReference>
<evidence type="ECO:0000313" key="8">
    <source>
        <dbReference type="Proteomes" id="UP000269542"/>
    </source>
</evidence>
<dbReference type="KEGG" id="tbw:NCTC13354_01562"/>
<evidence type="ECO:0000256" key="4">
    <source>
        <dbReference type="ARBA" id="ARBA00023316"/>
    </source>
</evidence>
<evidence type="ECO:0000256" key="2">
    <source>
        <dbReference type="ARBA" id="ARBA00011901"/>
    </source>
</evidence>
<feature type="domain" description="N-acetylmuramoyl-L-alanine amidase" evidence="5">
    <location>
        <begin position="16"/>
        <end position="146"/>
    </location>
</feature>
<dbReference type="RefSeq" id="WP_126416900.1">
    <property type="nucleotide sequence ID" value="NZ_LR134476.1"/>
</dbReference>
<keyword evidence="8" id="KW-1185">Reference proteome</keyword>
<sequence length="280" mass="30632">MKNWDTLDADVNQIMNKHYTKGRSGRRINKVIIHHNAGNLTIKGCWDVWQTRPASAHYQVETSGRIGQLVWDSDTAWHAGNWDANTTSIGIEHADATTNPWSVSQACLDNGAHLVAAICKYYKLGRPQWGKNVFGHSHFSATACPASLAGTQHQAYMARAQYWYDQMTGHTPAPTPKPQPAPAPAPVNIDALADAVIRGEYGNGDERKRRLGANYAAVQARVNQKLGATPRTPAPAPAVNIDALADAVIRGEYGNGEERKRRLGSNYAAVQARVNQKLGY</sequence>
<evidence type="ECO:0000313" key="7">
    <source>
        <dbReference type="EMBL" id="VEI13839.1"/>
    </source>
</evidence>
<dbReference type="EC" id="3.5.1.28" evidence="2"/>
<dbReference type="Pfam" id="PF01510">
    <property type="entry name" value="Amidase_2"/>
    <property type="match status" value="1"/>
</dbReference>
<dbReference type="InterPro" id="IPR002502">
    <property type="entry name" value="Amidase_domain"/>
</dbReference>
<dbReference type="EMBL" id="LR134476">
    <property type="protein sequence ID" value="VEI13839.1"/>
    <property type="molecule type" value="Genomic_DNA"/>
</dbReference>
<dbReference type="CDD" id="cd06583">
    <property type="entry name" value="PGRP"/>
    <property type="match status" value="1"/>
</dbReference>
<dbReference type="GO" id="GO:0008745">
    <property type="term" value="F:N-acetylmuramoyl-L-alanine amidase activity"/>
    <property type="evidence" value="ECO:0007669"/>
    <property type="project" value="UniProtKB-EC"/>
</dbReference>
<dbReference type="InterPro" id="IPR013168">
    <property type="entry name" value="Cpl_7_lyso_C"/>
</dbReference>
<evidence type="ECO:0000259" key="5">
    <source>
        <dbReference type="SMART" id="SM00644"/>
    </source>
</evidence>
<name>A0A3S4VGX9_9ACTO</name>
<evidence type="ECO:0000259" key="6">
    <source>
        <dbReference type="SMART" id="SM01095"/>
    </source>
</evidence>
<dbReference type="Gene3D" id="3.40.80.10">
    <property type="entry name" value="Peptidoglycan recognition protein-like"/>
    <property type="match status" value="1"/>
</dbReference>
<dbReference type="AlphaFoldDB" id="A0A3S4VGX9"/>
<evidence type="ECO:0000256" key="3">
    <source>
        <dbReference type="ARBA" id="ARBA00022801"/>
    </source>
</evidence>
<gene>
    <name evidence="7" type="ORF">NCTC13354_01562</name>
</gene>
<dbReference type="Proteomes" id="UP000269542">
    <property type="component" value="Chromosome"/>
</dbReference>
<proteinExistence type="predicted"/>
<dbReference type="GO" id="GO:0071555">
    <property type="term" value="P:cell wall organization"/>
    <property type="evidence" value="ECO:0007669"/>
    <property type="project" value="UniProtKB-KW"/>
</dbReference>
<evidence type="ECO:0000256" key="1">
    <source>
        <dbReference type="ARBA" id="ARBA00001561"/>
    </source>
</evidence>
<accession>A0A3S4VGX9</accession>
<dbReference type="GO" id="GO:0009254">
    <property type="term" value="P:peptidoglycan turnover"/>
    <property type="evidence" value="ECO:0007669"/>
    <property type="project" value="TreeGrafter"/>
</dbReference>
<comment type="catalytic activity">
    <reaction evidence="1">
        <text>Hydrolyzes the link between N-acetylmuramoyl residues and L-amino acid residues in certain cell-wall glycopeptides.</text>
        <dbReference type="EC" id="3.5.1.28"/>
    </reaction>
</comment>
<dbReference type="OrthoDB" id="9758772at2"/>